<dbReference type="Proteomes" id="UP001300672">
    <property type="component" value="Chromosome"/>
</dbReference>
<evidence type="ECO:0000256" key="7">
    <source>
        <dbReference type="SAM" id="Phobius"/>
    </source>
</evidence>
<reference evidence="8" key="1">
    <citation type="journal article" date="2023" name="Int. J. Mol. Sci.">
        <title>Metagenomics Revealed a New Genus 'Candidatus Thiocaldithrix dubininis' gen. nov., sp. nov. and a New Species 'Candidatus Thiothrix putei' sp. nov. in the Family Thiotrichaceae, Some Members of Which Have Traits of Both Na+- and H+-Motive Energetics.</title>
        <authorList>
            <person name="Ravin N.V."/>
            <person name="Muntyan M.S."/>
            <person name="Smolyakov D.D."/>
            <person name="Rudenko T.S."/>
            <person name="Beletsky A.V."/>
            <person name="Mardanov A.V."/>
            <person name="Grabovich M.Y."/>
        </authorList>
    </citation>
    <scope>NUCLEOTIDE SEQUENCE</scope>
    <source>
        <strain evidence="8">GKL-01</strain>
    </source>
</reference>
<evidence type="ECO:0000256" key="5">
    <source>
        <dbReference type="ARBA" id="ARBA00022989"/>
    </source>
</evidence>
<feature type="transmembrane region" description="Helical" evidence="7">
    <location>
        <begin position="12"/>
        <end position="31"/>
    </location>
</feature>
<evidence type="ECO:0000313" key="8">
    <source>
        <dbReference type="EMBL" id="WGZ90013.1"/>
    </source>
</evidence>
<dbReference type="InterPro" id="IPR051907">
    <property type="entry name" value="DoxX-like_oxidoreductase"/>
</dbReference>
<name>A0AA95H5N9_9GAMM</name>
<reference evidence="8" key="2">
    <citation type="submission" date="2023-04" db="EMBL/GenBank/DDBJ databases">
        <authorList>
            <person name="Beletskiy A.V."/>
            <person name="Mardanov A.V."/>
            <person name="Ravin N.V."/>
        </authorList>
    </citation>
    <scope>NUCLEOTIDE SEQUENCE</scope>
    <source>
        <strain evidence="8">GKL-01</strain>
    </source>
</reference>
<proteinExistence type="inferred from homology"/>
<dbReference type="KEGG" id="tdu:QJT80_10940"/>
<accession>A0AA95H5N9</accession>
<dbReference type="EMBL" id="CP124755">
    <property type="protein sequence ID" value="WGZ90013.1"/>
    <property type="molecule type" value="Genomic_DNA"/>
</dbReference>
<feature type="transmembrane region" description="Helical" evidence="7">
    <location>
        <begin position="110"/>
        <end position="130"/>
    </location>
</feature>
<evidence type="ECO:0000256" key="4">
    <source>
        <dbReference type="ARBA" id="ARBA00022692"/>
    </source>
</evidence>
<sequence length="138" mass="14951">MSFFASLARYQPQALGLLRLVSGYLFIMHGTTKLFHVPYIEMFANVPTGSLFWFAGVIELVVGALLILGLFTRVAAFIGSGEMAFAYFIGHVSSNSSTVLLPILNGGELAVMWCFVFLYMATAGGGAFALDNVLNRQP</sequence>
<dbReference type="Pfam" id="PF07681">
    <property type="entry name" value="DoxX"/>
    <property type="match status" value="1"/>
</dbReference>
<evidence type="ECO:0000256" key="6">
    <source>
        <dbReference type="ARBA" id="ARBA00023136"/>
    </source>
</evidence>
<evidence type="ECO:0000256" key="2">
    <source>
        <dbReference type="ARBA" id="ARBA00006679"/>
    </source>
</evidence>
<dbReference type="PANTHER" id="PTHR33452:SF4">
    <property type="entry name" value="BLL4328 PROTEIN"/>
    <property type="match status" value="1"/>
</dbReference>
<evidence type="ECO:0000256" key="1">
    <source>
        <dbReference type="ARBA" id="ARBA00004651"/>
    </source>
</evidence>
<keyword evidence="5 7" id="KW-1133">Transmembrane helix</keyword>
<feature type="transmembrane region" description="Helical" evidence="7">
    <location>
        <begin position="51"/>
        <end position="72"/>
    </location>
</feature>
<dbReference type="GO" id="GO:0005886">
    <property type="term" value="C:plasma membrane"/>
    <property type="evidence" value="ECO:0007669"/>
    <property type="project" value="UniProtKB-SubCell"/>
</dbReference>
<protein>
    <submittedName>
        <fullName evidence="8">DoxX family protein</fullName>
    </submittedName>
</protein>
<comment type="similarity">
    <text evidence="2">Belongs to the DoxX family.</text>
</comment>
<organism evidence="8">
    <name type="scientific">Candidatus Thiocaldithrix dubininis</name>
    <dbReference type="NCBI Taxonomy" id="3080823"/>
    <lineage>
        <taxon>Bacteria</taxon>
        <taxon>Pseudomonadati</taxon>
        <taxon>Pseudomonadota</taxon>
        <taxon>Gammaproteobacteria</taxon>
        <taxon>Thiotrichales</taxon>
        <taxon>Thiotrichaceae</taxon>
        <taxon>Candidatus Thiocaldithrix</taxon>
    </lineage>
</organism>
<keyword evidence="6 7" id="KW-0472">Membrane</keyword>
<gene>
    <name evidence="8" type="ORF">QJT80_10940</name>
</gene>
<dbReference type="AlphaFoldDB" id="A0AA95H5N9"/>
<keyword evidence="4 7" id="KW-0812">Transmembrane</keyword>
<keyword evidence="3" id="KW-1003">Cell membrane</keyword>
<comment type="subcellular location">
    <subcellularLocation>
        <location evidence="1">Cell membrane</location>
        <topology evidence="1">Multi-pass membrane protein</topology>
    </subcellularLocation>
</comment>
<dbReference type="PANTHER" id="PTHR33452">
    <property type="entry name" value="OXIDOREDUCTASE CATD-RELATED"/>
    <property type="match status" value="1"/>
</dbReference>
<dbReference type="InterPro" id="IPR032808">
    <property type="entry name" value="DoxX"/>
</dbReference>
<evidence type="ECO:0000256" key="3">
    <source>
        <dbReference type="ARBA" id="ARBA00022475"/>
    </source>
</evidence>